<dbReference type="Pfam" id="PF11964">
    <property type="entry name" value="SpoIIAA-like"/>
    <property type="match status" value="1"/>
</dbReference>
<dbReference type="KEGG" id="mcb:Mycch_4660"/>
<dbReference type="HOGENOM" id="CLU_137390_1_1_11"/>
<dbReference type="Proteomes" id="UP000006057">
    <property type="component" value="Chromosome"/>
</dbReference>
<dbReference type="RefSeq" id="WP_014817830.1">
    <property type="nucleotide sequence ID" value="NC_018027.1"/>
</dbReference>
<protein>
    <recommendedName>
        <fullName evidence="3">STAS/SEC14 domain-containing protein</fullName>
    </recommendedName>
</protein>
<dbReference type="InterPro" id="IPR021866">
    <property type="entry name" value="SpoIIAA-like"/>
</dbReference>
<reference evidence="1 2" key="1">
    <citation type="submission" date="2012-06" db="EMBL/GenBank/DDBJ databases">
        <title>Complete sequence of chromosome of Mycobacterium chubuense NBB4.</title>
        <authorList>
            <consortium name="US DOE Joint Genome Institute"/>
            <person name="Lucas S."/>
            <person name="Han J."/>
            <person name="Lapidus A."/>
            <person name="Cheng J.-F."/>
            <person name="Goodwin L."/>
            <person name="Pitluck S."/>
            <person name="Peters L."/>
            <person name="Mikhailova N."/>
            <person name="Teshima H."/>
            <person name="Detter J.C."/>
            <person name="Han C."/>
            <person name="Tapia R."/>
            <person name="Land M."/>
            <person name="Hauser L."/>
            <person name="Kyrpides N."/>
            <person name="Ivanova N."/>
            <person name="Pagani I."/>
            <person name="Mattes T."/>
            <person name="Holmes A."/>
            <person name="Rutledge P."/>
            <person name="Paulsen I."/>
            <person name="Coleman N."/>
            <person name="Woyke T."/>
        </authorList>
    </citation>
    <scope>NUCLEOTIDE SEQUENCE [LARGE SCALE GENOMIC DNA]</scope>
    <source>
        <strain evidence="1 2">NBB4</strain>
    </source>
</reference>
<dbReference type="InterPro" id="IPR036513">
    <property type="entry name" value="STAS_dom_sf"/>
</dbReference>
<dbReference type="SUPFAM" id="SSF52091">
    <property type="entry name" value="SpoIIaa-like"/>
    <property type="match status" value="1"/>
</dbReference>
<evidence type="ECO:0008006" key="3">
    <source>
        <dbReference type="Google" id="ProtNLM"/>
    </source>
</evidence>
<proteinExistence type="predicted"/>
<dbReference type="eggNOG" id="ENOG5031BW9">
    <property type="taxonomic scope" value="Bacteria"/>
</dbReference>
<evidence type="ECO:0000313" key="1">
    <source>
        <dbReference type="EMBL" id="AFM19362.1"/>
    </source>
</evidence>
<name>I4BQ05_MYCCN</name>
<accession>I4BQ05</accession>
<dbReference type="InterPro" id="IPR038396">
    <property type="entry name" value="SpoIIAA-like_sf"/>
</dbReference>
<gene>
    <name evidence="1" type="ordered locus">Mycch_4660</name>
</gene>
<evidence type="ECO:0000313" key="2">
    <source>
        <dbReference type="Proteomes" id="UP000006057"/>
    </source>
</evidence>
<dbReference type="EMBL" id="CP003053">
    <property type="protein sequence ID" value="AFM19362.1"/>
    <property type="molecule type" value="Genomic_DNA"/>
</dbReference>
<keyword evidence="2" id="KW-1185">Reference proteome</keyword>
<organism evidence="1 2">
    <name type="scientific">Mycolicibacterium chubuense (strain NBB4)</name>
    <name type="common">Mycobacterium chubuense</name>
    <dbReference type="NCBI Taxonomy" id="710421"/>
    <lineage>
        <taxon>Bacteria</taxon>
        <taxon>Bacillati</taxon>
        <taxon>Actinomycetota</taxon>
        <taxon>Actinomycetes</taxon>
        <taxon>Mycobacteriales</taxon>
        <taxon>Mycobacteriaceae</taxon>
        <taxon>Mycolicibacterium</taxon>
    </lineage>
</organism>
<dbReference type="AlphaFoldDB" id="I4BQ05"/>
<dbReference type="PATRIC" id="fig|710421.3.peg.4647"/>
<dbReference type="STRING" id="710421.Mycch_4660"/>
<sequence length="122" mass="13926">MIDFLDRSTGDVLGVRASGKLTAADYHHVLAPRIDSLVEQFATLKVLFLMDRAFEGWTLRAAWANTVFDLAHRRHFDQIAMVGAPAWEEWCIKVPAAVLMRGELRTFRREQLGEAWDWLLAA</sequence>
<dbReference type="OrthoDB" id="4729899at2"/>
<dbReference type="Gene3D" id="3.40.50.10600">
    <property type="entry name" value="SpoIIaa-like domains"/>
    <property type="match status" value="1"/>
</dbReference>